<accession>A0ABN2RXP4</accession>
<name>A0ABN2RXP4_9ACTN</name>
<proteinExistence type="predicted"/>
<evidence type="ECO:0000313" key="1">
    <source>
        <dbReference type="EMBL" id="GAA1976519.1"/>
    </source>
</evidence>
<dbReference type="Proteomes" id="UP001500571">
    <property type="component" value="Unassembled WGS sequence"/>
</dbReference>
<dbReference type="RefSeq" id="WP_344048360.1">
    <property type="nucleotide sequence ID" value="NZ_BAAAPB010000008.1"/>
</dbReference>
<comment type="caution">
    <text evidence="1">The sequence shown here is derived from an EMBL/GenBank/DDBJ whole genome shotgun (WGS) entry which is preliminary data.</text>
</comment>
<reference evidence="1 2" key="1">
    <citation type="journal article" date="2019" name="Int. J. Syst. Evol. Microbiol.">
        <title>The Global Catalogue of Microorganisms (GCM) 10K type strain sequencing project: providing services to taxonomists for standard genome sequencing and annotation.</title>
        <authorList>
            <consortium name="The Broad Institute Genomics Platform"/>
            <consortium name="The Broad Institute Genome Sequencing Center for Infectious Disease"/>
            <person name="Wu L."/>
            <person name="Ma J."/>
        </authorList>
    </citation>
    <scope>NUCLEOTIDE SEQUENCE [LARGE SCALE GENOMIC DNA]</scope>
    <source>
        <strain evidence="1 2">JCM 15309</strain>
    </source>
</reference>
<sequence length="112" mass="11937">MPTALALLACGILTSCDGAGTTTGGDCVSHYDSVASARTWGGLKRAMLRSEEWGHVASVRIQARGDDVGAGDQHVVRVVDMLNPNGRRLVQVDVWRTDAGGWRAGVWLQCTD</sequence>
<gene>
    <name evidence="1" type="ORF">GCM10009798_42150</name>
</gene>
<dbReference type="EMBL" id="BAAAPB010000008">
    <property type="protein sequence ID" value="GAA1976519.1"/>
    <property type="molecule type" value="Genomic_DNA"/>
</dbReference>
<organism evidence="1 2">
    <name type="scientific">Nocardioides panacihumi</name>
    <dbReference type="NCBI Taxonomy" id="400774"/>
    <lineage>
        <taxon>Bacteria</taxon>
        <taxon>Bacillati</taxon>
        <taxon>Actinomycetota</taxon>
        <taxon>Actinomycetes</taxon>
        <taxon>Propionibacteriales</taxon>
        <taxon>Nocardioidaceae</taxon>
        <taxon>Nocardioides</taxon>
    </lineage>
</organism>
<keyword evidence="2" id="KW-1185">Reference proteome</keyword>
<protein>
    <recommendedName>
        <fullName evidence="3">Lipoprotein</fullName>
    </recommendedName>
</protein>
<evidence type="ECO:0000313" key="2">
    <source>
        <dbReference type="Proteomes" id="UP001500571"/>
    </source>
</evidence>
<evidence type="ECO:0008006" key="3">
    <source>
        <dbReference type="Google" id="ProtNLM"/>
    </source>
</evidence>